<comment type="caution">
    <text evidence="2">The sequence shown here is derived from an EMBL/GenBank/DDBJ whole genome shotgun (WGS) entry which is preliminary data.</text>
</comment>
<dbReference type="Proteomes" id="UP000265768">
    <property type="component" value="Unassembled WGS sequence"/>
</dbReference>
<dbReference type="EMBL" id="QZEY01000004">
    <property type="protein sequence ID" value="RJL32774.1"/>
    <property type="molecule type" value="Genomic_DNA"/>
</dbReference>
<accession>A0A3A4BP28</accession>
<feature type="chain" id="PRO_5017263438" evidence="1">
    <location>
        <begin position="30"/>
        <end position="364"/>
    </location>
</feature>
<protein>
    <submittedName>
        <fullName evidence="2">Uncharacterized protein</fullName>
    </submittedName>
</protein>
<dbReference type="AlphaFoldDB" id="A0A3A4BP28"/>
<evidence type="ECO:0000256" key="1">
    <source>
        <dbReference type="SAM" id="SignalP"/>
    </source>
</evidence>
<sequence>MAAMRRLIALLTGTLVAAALAAAPSPANAAAAGWRVLDAPALVPTAELRLVSASAPGDVWVHGVEALRCGPGCSVPTGNPVLRQWTGTAWRDHKPPAVDLHTVTALEAAAPDDVWVAGGTPYAPFVTHWNGAGWERPEFAFQHPGAFPAVEAGPDGVWVAVNGVNGGAVVHRRAGGRWESSAVPGVRVHRIVARTATDVWALAAPAGVHTDGWGAFLLRSTDGRAWSRVDVPGAPGKDIRLTSVAPRGAADVVVSGEAVGGDGTRVPLFKRWDGAAWADLPDPQRLGGARRLSADRDGVLWDVAGGSVLAYRDGAWTSTPAPRSGTTQEVRLLSLAVVPGASAVYVAGGGKGHLLTGAYLAAGG</sequence>
<dbReference type="SUPFAM" id="SSF110296">
    <property type="entry name" value="Oligoxyloglucan reducing end-specific cellobiohydrolase"/>
    <property type="match status" value="1"/>
</dbReference>
<gene>
    <name evidence="2" type="ORF">D5H75_15005</name>
</gene>
<evidence type="ECO:0000313" key="3">
    <source>
        <dbReference type="Proteomes" id="UP000265768"/>
    </source>
</evidence>
<evidence type="ECO:0000313" key="2">
    <source>
        <dbReference type="EMBL" id="RJL32774.1"/>
    </source>
</evidence>
<name>A0A3A4BP28_9ACTN</name>
<organism evidence="2 3">
    <name type="scientific">Bailinhaonella thermotolerans</name>
    <dbReference type="NCBI Taxonomy" id="1070861"/>
    <lineage>
        <taxon>Bacteria</taxon>
        <taxon>Bacillati</taxon>
        <taxon>Actinomycetota</taxon>
        <taxon>Actinomycetes</taxon>
        <taxon>Streptosporangiales</taxon>
        <taxon>Streptosporangiaceae</taxon>
        <taxon>Bailinhaonella</taxon>
    </lineage>
</organism>
<proteinExistence type="predicted"/>
<feature type="signal peptide" evidence="1">
    <location>
        <begin position="1"/>
        <end position="29"/>
    </location>
</feature>
<keyword evidence="1" id="KW-0732">Signal</keyword>
<keyword evidence="3" id="KW-1185">Reference proteome</keyword>
<reference evidence="2 3" key="1">
    <citation type="submission" date="2018-09" db="EMBL/GenBank/DDBJ databases">
        <title>YIM 75507 draft genome.</title>
        <authorList>
            <person name="Tang S."/>
            <person name="Feng Y."/>
        </authorList>
    </citation>
    <scope>NUCLEOTIDE SEQUENCE [LARGE SCALE GENOMIC DNA]</scope>
    <source>
        <strain evidence="2 3">YIM 75507</strain>
    </source>
</reference>